<keyword evidence="1" id="KW-0812">Transmembrane</keyword>
<dbReference type="EMBL" id="FSRQ01000001">
    <property type="protein sequence ID" value="SIN81169.1"/>
    <property type="molecule type" value="Genomic_DNA"/>
</dbReference>
<feature type="transmembrane region" description="Helical" evidence="1">
    <location>
        <begin position="212"/>
        <end position="230"/>
    </location>
</feature>
<keyword evidence="1" id="KW-1133">Transmembrane helix</keyword>
<feature type="transmembrane region" description="Helical" evidence="1">
    <location>
        <begin position="68"/>
        <end position="97"/>
    </location>
</feature>
<keyword evidence="1" id="KW-0472">Membrane</keyword>
<gene>
    <name evidence="2" type="ORF">SAMN05421769_0218</name>
</gene>
<feature type="transmembrane region" description="Helical" evidence="1">
    <location>
        <begin position="34"/>
        <end position="56"/>
    </location>
</feature>
<sequence>MIDKLKSKNSINDEFKYVTKLISRATFSFLKINLIGQISIAISCIITIILIIAQTFNNGGGPVHTNGQAAILVLFAARPISFGLTILTAFGAPFLLFTLGNKYVIARTINRLIADKGEQILFPMIDRILNKVKANQPQLFQKGTDKAKLQLKILQEIRDSKENKWFKKIIIYGFKKVELDEIDFKDENVSFTEILKGKIIDKLKDISEPSRLFFYLILGWQTLILLLTVFKVI</sequence>
<dbReference type="RefSeq" id="WP_074228157.1">
    <property type="nucleotide sequence ID" value="NZ_FSRQ01000001.1"/>
</dbReference>
<reference evidence="3" key="1">
    <citation type="submission" date="2016-12" db="EMBL/GenBank/DDBJ databases">
        <authorList>
            <person name="Varghese N."/>
            <person name="Submissions S."/>
        </authorList>
    </citation>
    <scope>NUCLEOTIDE SEQUENCE [LARGE SCALE GENOMIC DNA]</scope>
    <source>
        <strain evidence="3">DSM 16779</strain>
    </source>
</reference>
<accession>A0A1N6EDR1</accession>
<protein>
    <submittedName>
        <fullName evidence="2">Uncharacterized protein</fullName>
    </submittedName>
</protein>
<evidence type="ECO:0000256" key="1">
    <source>
        <dbReference type="SAM" id="Phobius"/>
    </source>
</evidence>
<evidence type="ECO:0000313" key="2">
    <source>
        <dbReference type="EMBL" id="SIN81169.1"/>
    </source>
</evidence>
<dbReference type="STRING" id="59733.SAMN05421769_0218"/>
<name>A0A1N6EDR1_9FLAO</name>
<dbReference type="AlphaFoldDB" id="A0A1N6EDR1"/>
<dbReference type="Proteomes" id="UP000184782">
    <property type="component" value="Unassembled WGS sequence"/>
</dbReference>
<organism evidence="2 3">
    <name type="scientific">Chryseobacterium scophthalmum</name>
    <dbReference type="NCBI Taxonomy" id="59733"/>
    <lineage>
        <taxon>Bacteria</taxon>
        <taxon>Pseudomonadati</taxon>
        <taxon>Bacteroidota</taxon>
        <taxon>Flavobacteriia</taxon>
        <taxon>Flavobacteriales</taxon>
        <taxon>Weeksellaceae</taxon>
        <taxon>Chryseobacterium group</taxon>
        <taxon>Chryseobacterium</taxon>
    </lineage>
</organism>
<dbReference type="OrthoDB" id="705212at2"/>
<keyword evidence="3" id="KW-1185">Reference proteome</keyword>
<proteinExistence type="predicted"/>
<evidence type="ECO:0000313" key="3">
    <source>
        <dbReference type="Proteomes" id="UP000184782"/>
    </source>
</evidence>